<reference evidence="7 8" key="1">
    <citation type="submission" date="2018-07" db="EMBL/GenBank/DDBJ databases">
        <title>Sequencing the genomes of 1000 actinobacteria strains.</title>
        <authorList>
            <person name="Klenk H.-P."/>
        </authorList>
    </citation>
    <scope>NUCLEOTIDE SEQUENCE [LARGE SCALE GENOMIC DNA]</scope>
    <source>
        <strain evidence="7 8">DSM 14442</strain>
    </source>
</reference>
<dbReference type="Proteomes" id="UP000256727">
    <property type="component" value="Unassembled WGS sequence"/>
</dbReference>
<dbReference type="GO" id="GO:0008726">
    <property type="term" value="F:alkanesulfonate monooxygenase activity"/>
    <property type="evidence" value="ECO:0007669"/>
    <property type="project" value="TreeGrafter"/>
</dbReference>
<dbReference type="PANTHER" id="PTHR42847">
    <property type="entry name" value="ALKANESULFONATE MONOOXYGENASE"/>
    <property type="match status" value="1"/>
</dbReference>
<dbReference type="InterPro" id="IPR036661">
    <property type="entry name" value="Luciferase-like_sf"/>
</dbReference>
<evidence type="ECO:0000313" key="7">
    <source>
        <dbReference type="EMBL" id="REE04514.1"/>
    </source>
</evidence>
<protein>
    <submittedName>
        <fullName evidence="7">Alkanesulfonate monooxygenase</fullName>
    </submittedName>
</protein>
<dbReference type="OrthoDB" id="9814695at2"/>
<keyword evidence="8" id="KW-1185">Reference proteome</keyword>
<sequence>MGTEIDLGWFIPTMGDTSRIGDPTASTPPSLDLFTHIAQTAEDAGFTYLLVPVMPECYEAHISCAMVSARTQKIDMLVAARAGFIAPPVMAKMLSTFDQLSGGRLRVNLITGGDSAEMAADGLFYDHDERYDVLTETVEILKDAWTREEPFDVDGRYFTARGVHVQPRPLQAPHPPLYLGGMSEAARQLCASHADVHLFWGDTPANIAKNVLDMTARAAQKGRTLEFGMRLQVIVRETEEQAWTAAEDLISAASAEHRESVQGRWSESKANDRMKELAQAEGHLVDEHLWSGIATVRHGAGIAIVGNPEQVADKITEFVDAGCSSFCLSGYPHAEEAERFGLLVMPLLRERFAVKGARPGGQDSAELTTPAAALVGSDG</sequence>
<accession>A0A3D9LFR8</accession>
<evidence type="ECO:0000256" key="2">
    <source>
        <dbReference type="ARBA" id="ARBA00022643"/>
    </source>
</evidence>
<organism evidence="7 8">
    <name type="scientific">Citricoccus muralis</name>
    <dbReference type="NCBI Taxonomy" id="169134"/>
    <lineage>
        <taxon>Bacteria</taxon>
        <taxon>Bacillati</taxon>
        <taxon>Actinomycetota</taxon>
        <taxon>Actinomycetes</taxon>
        <taxon>Micrococcales</taxon>
        <taxon>Micrococcaceae</taxon>
        <taxon>Citricoccus</taxon>
    </lineage>
</organism>
<evidence type="ECO:0000256" key="5">
    <source>
        <dbReference type="SAM" id="MobiDB-lite"/>
    </source>
</evidence>
<dbReference type="EMBL" id="QREH01000001">
    <property type="protein sequence ID" value="REE04514.1"/>
    <property type="molecule type" value="Genomic_DNA"/>
</dbReference>
<proteinExistence type="predicted"/>
<dbReference type="AlphaFoldDB" id="A0A3D9LFR8"/>
<evidence type="ECO:0000256" key="1">
    <source>
        <dbReference type="ARBA" id="ARBA00022630"/>
    </source>
</evidence>
<dbReference type="InterPro" id="IPR050172">
    <property type="entry name" value="SsuD_RutA_monooxygenase"/>
</dbReference>
<keyword evidence="3" id="KW-0560">Oxidoreductase</keyword>
<keyword evidence="2" id="KW-0288">FMN</keyword>
<evidence type="ECO:0000256" key="4">
    <source>
        <dbReference type="ARBA" id="ARBA00023033"/>
    </source>
</evidence>
<keyword evidence="4 7" id="KW-0503">Monooxygenase</keyword>
<dbReference type="CDD" id="cd01094">
    <property type="entry name" value="Alkanesulfonate_monoxygenase"/>
    <property type="match status" value="1"/>
</dbReference>
<dbReference type="SUPFAM" id="SSF51679">
    <property type="entry name" value="Bacterial luciferase-like"/>
    <property type="match status" value="1"/>
</dbReference>
<feature type="domain" description="Luciferase-like" evidence="6">
    <location>
        <begin position="9"/>
        <end position="323"/>
    </location>
</feature>
<dbReference type="Gene3D" id="3.20.20.30">
    <property type="entry name" value="Luciferase-like domain"/>
    <property type="match status" value="1"/>
</dbReference>
<evidence type="ECO:0000256" key="3">
    <source>
        <dbReference type="ARBA" id="ARBA00023002"/>
    </source>
</evidence>
<evidence type="ECO:0000313" key="8">
    <source>
        <dbReference type="Proteomes" id="UP000256727"/>
    </source>
</evidence>
<gene>
    <name evidence="7" type="ORF">C8E99_2350</name>
</gene>
<name>A0A3D9LFR8_9MICC</name>
<comment type="caution">
    <text evidence="7">The sequence shown here is derived from an EMBL/GenBank/DDBJ whole genome shotgun (WGS) entry which is preliminary data.</text>
</comment>
<keyword evidence="1" id="KW-0285">Flavoprotein</keyword>
<evidence type="ECO:0000259" key="6">
    <source>
        <dbReference type="Pfam" id="PF00296"/>
    </source>
</evidence>
<dbReference type="PANTHER" id="PTHR42847:SF4">
    <property type="entry name" value="ALKANESULFONATE MONOOXYGENASE-RELATED"/>
    <property type="match status" value="1"/>
</dbReference>
<dbReference type="Pfam" id="PF00296">
    <property type="entry name" value="Bac_luciferase"/>
    <property type="match status" value="1"/>
</dbReference>
<dbReference type="RefSeq" id="WP_115932434.1">
    <property type="nucleotide sequence ID" value="NZ_QREH01000001.1"/>
</dbReference>
<dbReference type="GO" id="GO:0046306">
    <property type="term" value="P:alkanesulfonate catabolic process"/>
    <property type="evidence" value="ECO:0007669"/>
    <property type="project" value="TreeGrafter"/>
</dbReference>
<feature type="region of interest" description="Disordered" evidence="5">
    <location>
        <begin position="358"/>
        <end position="379"/>
    </location>
</feature>
<dbReference type="InterPro" id="IPR011251">
    <property type="entry name" value="Luciferase-like_dom"/>
</dbReference>